<dbReference type="EMBL" id="QFZK01000016">
    <property type="protein sequence ID" value="RFO95434.1"/>
    <property type="molecule type" value="Genomic_DNA"/>
</dbReference>
<evidence type="ECO:0000313" key="4">
    <source>
        <dbReference type="EMBL" id="RFO95434.1"/>
    </source>
</evidence>
<evidence type="ECO:0000256" key="1">
    <source>
        <dbReference type="SAM" id="Phobius"/>
    </source>
</evidence>
<accession>A0A3E1R7U8</accession>
<dbReference type="Proteomes" id="UP000260665">
    <property type="component" value="Unassembled WGS sequence"/>
</dbReference>
<feature type="transmembrane region" description="Helical" evidence="1">
    <location>
        <begin position="35"/>
        <end position="56"/>
    </location>
</feature>
<dbReference type="Pfam" id="PF01757">
    <property type="entry name" value="Acyl_transf_3"/>
    <property type="match status" value="1"/>
</dbReference>
<feature type="transmembrane region" description="Helical" evidence="1">
    <location>
        <begin position="77"/>
        <end position="96"/>
    </location>
</feature>
<feature type="transmembrane region" description="Helical" evidence="1">
    <location>
        <begin position="280"/>
        <end position="298"/>
    </location>
</feature>
<evidence type="ECO:0000313" key="5">
    <source>
        <dbReference type="Proteomes" id="UP000260665"/>
    </source>
</evidence>
<dbReference type="GO" id="GO:0009103">
    <property type="term" value="P:lipopolysaccharide biosynthetic process"/>
    <property type="evidence" value="ECO:0007669"/>
    <property type="project" value="TreeGrafter"/>
</dbReference>
<feature type="transmembrane region" description="Helical" evidence="1">
    <location>
        <begin position="226"/>
        <end position="243"/>
    </location>
</feature>
<keyword evidence="1" id="KW-0812">Transmembrane</keyword>
<feature type="domain" description="Acyltransferase 3" evidence="2">
    <location>
        <begin position="10"/>
        <end position="335"/>
    </location>
</feature>
<dbReference type="AlphaFoldDB" id="A0A3E1R7U8"/>
<keyword evidence="5" id="KW-1185">Reference proteome</keyword>
<feature type="transmembrane region" description="Helical" evidence="1">
    <location>
        <begin position="349"/>
        <end position="369"/>
    </location>
</feature>
<feature type="transmembrane region" description="Helical" evidence="1">
    <location>
        <begin position="318"/>
        <end position="337"/>
    </location>
</feature>
<dbReference type="InterPro" id="IPR043968">
    <property type="entry name" value="SGNH"/>
</dbReference>
<dbReference type="PANTHER" id="PTHR23028:SF53">
    <property type="entry name" value="ACYL_TRANSF_3 DOMAIN-CONTAINING PROTEIN"/>
    <property type="match status" value="1"/>
</dbReference>
<dbReference type="RefSeq" id="WP_117179557.1">
    <property type="nucleotide sequence ID" value="NZ_QFZK01000016.1"/>
</dbReference>
<dbReference type="Pfam" id="PF19040">
    <property type="entry name" value="SGNH"/>
    <property type="match status" value="1"/>
</dbReference>
<sequence>MQNVHPVYRPEIDGLRALAILAVVAFHAFPESLHGGFIGVDIFFVISGYLISNIVFRSLQRGDFRFSEFYVRRVLRIFPALALVLLASYAYGWLVLLPDEFKQLGKQMAGGAGFAQNFVLSAEAGYFDTASELKPLMHLWSLSIEEQFYLFFPLLMWAAWRFGLGALALVTMLLVLSFGINIASVELYPTQAFFMLHTRCWELLAGSLLAYMQMRKAPAVARTERVNNLFAGGGLLLIVLAAVGLHKGNLYPGGWALFPVLGACLLIAAGPAAWLNRTIFASRLMVAIGLISYPLYLWHWPLLSFANIIEGATPSVPFRFALMVMGFLLAWLTYRMVERPLRTWSNPAGKTTALCLLVGLLGALGLNAYQRDGLAFRIPTTSEDAQLIQKISEAWRYKRYPEPKGYHRDAEYGYMTLGPGGDARVLFVGDSHAQQYWNTVSAVLERTPSTQVSVMFAEPDFPPQMDSRVVADRRIQVVVFSYFWAYKYGSDRVDQSMRCCGAGKGGRKGIFDLPLQSPAQMDGVDRTIRHTIETLKRAGKRVVIVLDNPFGDELDAHSKMSRSFLGDIRLSLPPALPLSVAIERSQPVRSRLLQIAANTGAEVIDPMQFLCSDKICPSLSNGGEWMYKDYDHLSFNAATHEVHYLDAIFVSPLK</sequence>
<dbReference type="GO" id="GO:0016747">
    <property type="term" value="F:acyltransferase activity, transferring groups other than amino-acyl groups"/>
    <property type="evidence" value="ECO:0007669"/>
    <property type="project" value="InterPro"/>
</dbReference>
<proteinExistence type="predicted"/>
<keyword evidence="4" id="KW-0808">Transferase</keyword>
<keyword evidence="1" id="KW-1133">Transmembrane helix</keyword>
<feature type="transmembrane region" description="Helical" evidence="1">
    <location>
        <begin position="12"/>
        <end position="29"/>
    </location>
</feature>
<dbReference type="OrthoDB" id="9814807at2"/>
<evidence type="ECO:0000259" key="3">
    <source>
        <dbReference type="Pfam" id="PF19040"/>
    </source>
</evidence>
<organism evidence="4 5">
    <name type="scientific">Rhodoferax lacus</name>
    <dbReference type="NCBI Taxonomy" id="2184758"/>
    <lineage>
        <taxon>Bacteria</taxon>
        <taxon>Pseudomonadati</taxon>
        <taxon>Pseudomonadota</taxon>
        <taxon>Betaproteobacteria</taxon>
        <taxon>Burkholderiales</taxon>
        <taxon>Comamonadaceae</taxon>
        <taxon>Rhodoferax</taxon>
    </lineage>
</organism>
<keyword evidence="1" id="KW-0472">Membrane</keyword>
<reference evidence="4 5" key="1">
    <citation type="submission" date="2018-05" db="EMBL/GenBank/DDBJ databases">
        <title>Rhodoferax soyangensis sp.nov., isolated from an oligotrophic freshwater lake.</title>
        <authorList>
            <person name="Park M."/>
        </authorList>
    </citation>
    <scope>NUCLEOTIDE SEQUENCE [LARGE SCALE GENOMIC DNA]</scope>
    <source>
        <strain evidence="4 5">IMCC26218</strain>
    </source>
</reference>
<feature type="transmembrane region" description="Helical" evidence="1">
    <location>
        <begin position="148"/>
        <end position="180"/>
    </location>
</feature>
<feature type="domain" description="SGNH" evidence="3">
    <location>
        <begin position="413"/>
        <end position="638"/>
    </location>
</feature>
<feature type="transmembrane region" description="Helical" evidence="1">
    <location>
        <begin position="255"/>
        <end position="275"/>
    </location>
</feature>
<dbReference type="PANTHER" id="PTHR23028">
    <property type="entry name" value="ACETYLTRANSFERASE"/>
    <property type="match status" value="1"/>
</dbReference>
<keyword evidence="4" id="KW-0012">Acyltransferase</keyword>
<evidence type="ECO:0000259" key="2">
    <source>
        <dbReference type="Pfam" id="PF01757"/>
    </source>
</evidence>
<comment type="caution">
    <text evidence="4">The sequence shown here is derived from an EMBL/GenBank/DDBJ whole genome shotgun (WGS) entry which is preliminary data.</text>
</comment>
<gene>
    <name evidence="4" type="ORF">DIC66_18240</name>
</gene>
<name>A0A3E1R7U8_9BURK</name>
<dbReference type="GO" id="GO:0016020">
    <property type="term" value="C:membrane"/>
    <property type="evidence" value="ECO:0007669"/>
    <property type="project" value="TreeGrafter"/>
</dbReference>
<protein>
    <submittedName>
        <fullName evidence="4">Acyltransferase</fullName>
    </submittedName>
</protein>
<dbReference type="InterPro" id="IPR050879">
    <property type="entry name" value="Acyltransferase_3"/>
</dbReference>
<dbReference type="InterPro" id="IPR002656">
    <property type="entry name" value="Acyl_transf_3_dom"/>
</dbReference>